<protein>
    <submittedName>
        <fullName evidence="2">Uncharacterized protein</fullName>
    </submittedName>
</protein>
<keyword evidence="1" id="KW-1185">Reference proteome</keyword>
<dbReference type="Proteomes" id="UP000887574">
    <property type="component" value="Unplaced"/>
</dbReference>
<name>A0A915DN61_9BILA</name>
<evidence type="ECO:0000313" key="1">
    <source>
        <dbReference type="Proteomes" id="UP000887574"/>
    </source>
</evidence>
<sequence>MDFHADFAEEAVISKQFGVSEYLLLSASNPSKPINDQDYIDMLLSALNVATVNTECPLPIFVQIGEPANHLYAGVGQNRNARTCFEGAYLKSFMYKHKYLDGLVDIFKEKVNTPLNLDRAIQVSVELNYTYKKVHRPYCRHQYPFGADLDPLRELSLSVCWVNVKESVLTENESYSDLEPSSTPKWFASATFHSDSKYQLSATLTEILDCRDGPCSSCTLKSFGGQELHSTDSAANVLSPLTKNYASSQLNFVNSKAKIQKIFLSVLRTF</sequence>
<dbReference type="GO" id="GO:0005096">
    <property type="term" value="F:GTPase activator activity"/>
    <property type="evidence" value="ECO:0007669"/>
    <property type="project" value="InterPro"/>
</dbReference>
<dbReference type="AlphaFoldDB" id="A0A915DN61"/>
<dbReference type="WBParaSite" id="jg21133">
    <property type="protein sequence ID" value="jg21133"/>
    <property type="gene ID" value="jg21133"/>
</dbReference>
<proteinExistence type="predicted"/>
<accession>A0A915DN61</accession>
<dbReference type="PANTHER" id="PTHR21422:SF9">
    <property type="entry name" value="RAB3 GTPASE-ACTIVATING PROTEIN CATALYTIC SUBUNIT"/>
    <property type="match status" value="1"/>
</dbReference>
<organism evidence="1 2">
    <name type="scientific">Ditylenchus dipsaci</name>
    <dbReference type="NCBI Taxonomy" id="166011"/>
    <lineage>
        <taxon>Eukaryota</taxon>
        <taxon>Metazoa</taxon>
        <taxon>Ecdysozoa</taxon>
        <taxon>Nematoda</taxon>
        <taxon>Chromadorea</taxon>
        <taxon>Rhabditida</taxon>
        <taxon>Tylenchina</taxon>
        <taxon>Tylenchomorpha</taxon>
        <taxon>Sphaerularioidea</taxon>
        <taxon>Anguinidae</taxon>
        <taxon>Anguininae</taxon>
        <taxon>Ditylenchus</taxon>
    </lineage>
</organism>
<reference evidence="2" key="1">
    <citation type="submission" date="2022-11" db="UniProtKB">
        <authorList>
            <consortium name="WormBaseParasite"/>
        </authorList>
    </citation>
    <scope>IDENTIFICATION</scope>
</reference>
<dbReference type="InterPro" id="IPR045700">
    <property type="entry name" value="Rab3GAP1"/>
</dbReference>
<dbReference type="PANTHER" id="PTHR21422">
    <property type="entry name" value="RAB3 GTPASE-ACTIVATING PROTEIN CATALYTIC SUBUNIT"/>
    <property type="match status" value="1"/>
</dbReference>
<evidence type="ECO:0000313" key="2">
    <source>
        <dbReference type="WBParaSite" id="jg21133"/>
    </source>
</evidence>